<dbReference type="OMA" id="IFNWNTI"/>
<dbReference type="FunFam" id="1.25.40.10:FF:000184">
    <property type="entry name" value="Pentatricopeptide repeat-containing protein, chloroplastic"/>
    <property type="match status" value="1"/>
</dbReference>
<organism evidence="3 4">
    <name type="scientific">Beta vulgaris subsp. vulgaris</name>
    <name type="common">Beet</name>
    <dbReference type="NCBI Taxonomy" id="3555"/>
    <lineage>
        <taxon>Eukaryota</taxon>
        <taxon>Viridiplantae</taxon>
        <taxon>Streptophyta</taxon>
        <taxon>Embryophyta</taxon>
        <taxon>Tracheophyta</taxon>
        <taxon>Spermatophyta</taxon>
        <taxon>Magnoliopsida</taxon>
        <taxon>eudicotyledons</taxon>
        <taxon>Gunneridae</taxon>
        <taxon>Pentapetalae</taxon>
        <taxon>Caryophyllales</taxon>
        <taxon>Chenopodiaceae</taxon>
        <taxon>Betoideae</taxon>
        <taxon>Beta</taxon>
    </lineage>
</organism>
<keyword evidence="1" id="KW-0677">Repeat</keyword>
<proteinExistence type="predicted"/>
<dbReference type="GO" id="GO:0003723">
    <property type="term" value="F:RNA binding"/>
    <property type="evidence" value="ECO:0007669"/>
    <property type="project" value="InterPro"/>
</dbReference>
<feature type="repeat" description="PPR" evidence="2">
    <location>
        <begin position="211"/>
        <end position="245"/>
    </location>
</feature>
<dbReference type="Pfam" id="PF01535">
    <property type="entry name" value="PPR"/>
    <property type="match status" value="5"/>
</dbReference>
<feature type="repeat" description="PPR" evidence="2">
    <location>
        <begin position="350"/>
        <end position="384"/>
    </location>
</feature>
<dbReference type="eggNOG" id="KOG4197">
    <property type="taxonomic scope" value="Eukaryota"/>
</dbReference>
<dbReference type="Pfam" id="PF13041">
    <property type="entry name" value="PPR_2"/>
    <property type="match status" value="2"/>
</dbReference>
<dbReference type="PANTHER" id="PTHR47926">
    <property type="entry name" value="PENTATRICOPEPTIDE REPEAT-CONTAINING PROTEIN"/>
    <property type="match status" value="1"/>
</dbReference>
<dbReference type="Pfam" id="PF20431">
    <property type="entry name" value="E_motif"/>
    <property type="match status" value="1"/>
</dbReference>
<gene>
    <name evidence="3" type="ORF">BVRB_2g045190</name>
</gene>
<feature type="repeat" description="PPR" evidence="2">
    <location>
        <begin position="149"/>
        <end position="179"/>
    </location>
</feature>
<dbReference type="GO" id="GO:0009451">
    <property type="term" value="P:RNA modification"/>
    <property type="evidence" value="ECO:0007669"/>
    <property type="project" value="InterPro"/>
</dbReference>
<dbReference type="SUPFAM" id="SSF48452">
    <property type="entry name" value="TPR-like"/>
    <property type="match status" value="1"/>
</dbReference>
<feature type="repeat" description="PPR" evidence="2">
    <location>
        <begin position="180"/>
        <end position="210"/>
    </location>
</feature>
<protein>
    <recommendedName>
        <fullName evidence="5">Pentacotripeptide-repeat region of PRORP domain-containing protein</fullName>
    </recommendedName>
</protein>
<dbReference type="NCBIfam" id="TIGR00756">
    <property type="entry name" value="PPR"/>
    <property type="match status" value="5"/>
</dbReference>
<dbReference type="AlphaFoldDB" id="A0A0J8BEN4"/>
<evidence type="ECO:0000256" key="1">
    <source>
        <dbReference type="ARBA" id="ARBA00022737"/>
    </source>
</evidence>
<evidence type="ECO:0008006" key="5">
    <source>
        <dbReference type="Google" id="ProtNLM"/>
    </source>
</evidence>
<dbReference type="InterPro" id="IPR046960">
    <property type="entry name" value="PPR_At4g14850-like_plant"/>
</dbReference>
<sequence length="538" mass="60652">MLGNCCIRNGSLHQTLITLLDQFQPNSFSFSVVKQIHALLIVSGFSKQHLFASKLFSLFADSGNADYTHHLLLHNPSPSVVHWNRVIRSFSNNSTPNKSIKVFVEMQQFGIIPDHYTFPFLVKASARLASIEHGMSLHSLVLKSGYQLDIFVQNSLIHMYAACGEILYARKVFDEMRQRTNVTWNSMLDGYAKYGDLKRAREVFEFMPDKDIVSWSSLIDGYVKGGEYGEALKVFDRMMVAGEPKANEVTMVSVLGACSHLGALEQGRLMHRYIVENKLSLNLVLLTSLVDMYAKCGAIEEALVVFRTIPKHKTDVLLWNAIIGGLASHGYVQESLELFVEMSKVRVAPDEITYLCLLSACVHRGLVKEAWEIFESLKRSGMIPKSEHYACLIDVMARAGQVGEAYDFLNEMPLDPTPAMLGALLNGCMSHGRLDLAELLGKRLVEVDPHHDGRYVGLSNLYATIKRWDDAKMMRQAMDITGVKKFPGFSYVEISGNLEMFIAHDKRHPKSVDIYMMVNFLLRQMKKVLDCDEGNTLY</sequence>
<keyword evidence="4" id="KW-1185">Reference proteome</keyword>
<evidence type="ECO:0000256" key="2">
    <source>
        <dbReference type="PROSITE-ProRule" id="PRU00708"/>
    </source>
</evidence>
<evidence type="ECO:0000313" key="3">
    <source>
        <dbReference type="EMBL" id="KMS99396.1"/>
    </source>
</evidence>
<dbReference type="Gramene" id="KMS99396">
    <property type="protein sequence ID" value="KMS99396"/>
    <property type="gene ID" value="BVRB_2g045190"/>
</dbReference>
<dbReference type="OrthoDB" id="185373at2759"/>
<dbReference type="KEGG" id="bvg:104906010"/>
<feature type="repeat" description="PPR" evidence="2">
    <location>
        <begin position="79"/>
        <end position="113"/>
    </location>
</feature>
<feature type="repeat" description="PPR" evidence="2">
    <location>
        <begin position="315"/>
        <end position="349"/>
    </location>
</feature>
<name>A0A0J8BEN4_BETVV</name>
<dbReference type="EMBL" id="KQ090219">
    <property type="protein sequence ID" value="KMS99396.1"/>
    <property type="molecule type" value="Genomic_DNA"/>
</dbReference>
<dbReference type="FunFam" id="1.25.40.10:FF:000348">
    <property type="entry name" value="Pentatricopeptide repeat-containing protein chloroplastic"/>
    <property type="match status" value="1"/>
</dbReference>
<accession>A0A0J8BEN4</accession>
<dbReference type="PANTHER" id="PTHR47926:SF483">
    <property type="entry name" value="TETRATRICOPEPTIDE-LIKE HELICAL DOMAIN SUPERFAMILY"/>
    <property type="match status" value="1"/>
</dbReference>
<dbReference type="Gene3D" id="1.25.40.10">
    <property type="entry name" value="Tetratricopeptide repeat domain"/>
    <property type="match status" value="4"/>
</dbReference>
<dbReference type="InterPro" id="IPR046848">
    <property type="entry name" value="E_motif"/>
</dbReference>
<dbReference type="InterPro" id="IPR002885">
    <property type="entry name" value="PPR_rpt"/>
</dbReference>
<dbReference type="Proteomes" id="UP000035740">
    <property type="component" value="Unassembled WGS sequence"/>
</dbReference>
<evidence type="ECO:0000313" key="4">
    <source>
        <dbReference type="Proteomes" id="UP000035740"/>
    </source>
</evidence>
<reference evidence="3 4" key="1">
    <citation type="journal article" date="2014" name="Nature">
        <title>The genome of the recently domesticated crop plant sugar beet (Beta vulgaris).</title>
        <authorList>
            <person name="Dohm J.C."/>
            <person name="Minoche A.E."/>
            <person name="Holtgrawe D."/>
            <person name="Capella-Gutierrez S."/>
            <person name="Zakrzewski F."/>
            <person name="Tafer H."/>
            <person name="Rupp O."/>
            <person name="Sorensen T.R."/>
            <person name="Stracke R."/>
            <person name="Reinhardt R."/>
            <person name="Goesmann A."/>
            <person name="Kraft T."/>
            <person name="Schulz B."/>
            <person name="Stadler P.F."/>
            <person name="Schmidt T."/>
            <person name="Gabaldon T."/>
            <person name="Lehrach H."/>
            <person name="Weisshaar B."/>
            <person name="Himmelbauer H."/>
        </authorList>
    </citation>
    <scope>NUCLEOTIDE SEQUENCE [LARGE SCALE GENOMIC DNA]</scope>
    <source>
        <tissue evidence="3">Taproot</tissue>
    </source>
</reference>
<dbReference type="PROSITE" id="PS51375">
    <property type="entry name" value="PPR"/>
    <property type="match status" value="6"/>
</dbReference>
<dbReference type="InterPro" id="IPR011990">
    <property type="entry name" value="TPR-like_helical_dom_sf"/>
</dbReference>